<evidence type="ECO:0000256" key="1">
    <source>
        <dbReference type="ARBA" id="ARBA00022598"/>
    </source>
</evidence>
<dbReference type="GO" id="GO:0016874">
    <property type="term" value="F:ligase activity"/>
    <property type="evidence" value="ECO:0007669"/>
    <property type="project" value="UniProtKB-KW"/>
</dbReference>
<accession>A0ABN1EUW0</accession>
<comment type="similarity">
    <text evidence="4">Belongs to the glutamate--cysteine ligase type 2 family. YbdK subfamily.</text>
</comment>
<protein>
    <recommendedName>
        <fullName evidence="4">Putative glutamate--cysteine ligase 2</fullName>
        <ecNumber evidence="4">6.3.2.2</ecNumber>
    </recommendedName>
    <alternativeName>
        <fullName evidence="4">Gamma-glutamylcysteine synthetase 2</fullName>
        <shortName evidence="4">GCS 2</shortName>
        <shortName evidence="4">Gamma-GCS 2</shortName>
    </alternativeName>
</protein>
<dbReference type="Gene3D" id="3.30.590.20">
    <property type="match status" value="1"/>
</dbReference>
<dbReference type="InterPro" id="IPR006336">
    <property type="entry name" value="GCS2"/>
</dbReference>
<sequence length="383" mass="41382">MDTAYRFGIEEEYFLADASTRGTPRRRALEAFHAAAGARLPGAERELLQFQVEASTPPSASFGKAREVLAGLRAGLAGIAREQRLLVFAAGTHPIARWTRQSPTAKDRYEGLARELRLVGRRTVVCGMHVHVEVPRPEARVDLMNRLMPFMPLLLALSAASPFWQGHATGLAGYRLSVFGEMPRTGLPELFAGPEDYERLVRVMTAAGAIPDASYLWWAVRPSVKYPTLELRVADSCTSLDHTLAVAALWRCLVRLVDRRPDLNRGMTGASRAIAAENLWRAQRDGTRASLIDEAVASAAPVAEHLERALALVAEDADALGCAAEAEAARAIVASGTSADRQVAAFDEARGRGLAKCDALGAVVDWLAAETAREGLDSPRVVP</sequence>
<dbReference type="Proteomes" id="UP001501588">
    <property type="component" value="Unassembled WGS sequence"/>
</dbReference>
<proteinExistence type="inferred from homology"/>
<comment type="catalytic activity">
    <reaction evidence="4">
        <text>L-cysteine + L-glutamate + ATP = gamma-L-glutamyl-L-cysteine + ADP + phosphate + H(+)</text>
        <dbReference type="Rhea" id="RHEA:13285"/>
        <dbReference type="ChEBI" id="CHEBI:15378"/>
        <dbReference type="ChEBI" id="CHEBI:29985"/>
        <dbReference type="ChEBI" id="CHEBI:30616"/>
        <dbReference type="ChEBI" id="CHEBI:35235"/>
        <dbReference type="ChEBI" id="CHEBI:43474"/>
        <dbReference type="ChEBI" id="CHEBI:58173"/>
        <dbReference type="ChEBI" id="CHEBI:456216"/>
        <dbReference type="EC" id="6.3.2.2"/>
    </reaction>
</comment>
<dbReference type="NCBIfam" id="TIGR02050">
    <property type="entry name" value="gshA_cyan_rel"/>
    <property type="match status" value="1"/>
</dbReference>
<comment type="caution">
    <text evidence="5">The sequence shown here is derived from an EMBL/GenBank/DDBJ whole genome shotgun (WGS) entry which is preliminary data.</text>
</comment>
<dbReference type="PANTHER" id="PTHR36510:SF1">
    <property type="entry name" value="GLUTAMATE--CYSTEINE LIGASE 2-RELATED"/>
    <property type="match status" value="1"/>
</dbReference>
<evidence type="ECO:0000313" key="5">
    <source>
        <dbReference type="EMBL" id="GAA0575174.1"/>
    </source>
</evidence>
<evidence type="ECO:0000256" key="4">
    <source>
        <dbReference type="HAMAP-Rule" id="MF_01609"/>
    </source>
</evidence>
<dbReference type="EMBL" id="BAAAFZ010000011">
    <property type="protein sequence ID" value="GAA0575174.1"/>
    <property type="molecule type" value="Genomic_DNA"/>
</dbReference>
<comment type="function">
    <text evidence="4">ATP-dependent carboxylate-amine ligase which exhibits weak glutamate--cysteine ligase activity.</text>
</comment>
<organism evidence="5 6">
    <name type="scientific">Craurococcus roseus</name>
    <dbReference type="NCBI Taxonomy" id="77585"/>
    <lineage>
        <taxon>Bacteria</taxon>
        <taxon>Pseudomonadati</taxon>
        <taxon>Pseudomonadota</taxon>
        <taxon>Alphaproteobacteria</taxon>
        <taxon>Acetobacterales</taxon>
        <taxon>Acetobacteraceae</taxon>
        <taxon>Craurococcus</taxon>
    </lineage>
</organism>
<keyword evidence="3 4" id="KW-0067">ATP-binding</keyword>
<dbReference type="InterPro" id="IPR011793">
    <property type="entry name" value="YbdK"/>
</dbReference>
<keyword evidence="2 4" id="KW-0547">Nucleotide-binding</keyword>
<dbReference type="NCBIfam" id="NF010039">
    <property type="entry name" value="PRK13515.1"/>
    <property type="match status" value="1"/>
</dbReference>
<keyword evidence="6" id="KW-1185">Reference proteome</keyword>
<dbReference type="Pfam" id="PF04107">
    <property type="entry name" value="GCS2"/>
    <property type="match status" value="1"/>
</dbReference>
<evidence type="ECO:0000256" key="3">
    <source>
        <dbReference type="ARBA" id="ARBA00022840"/>
    </source>
</evidence>
<dbReference type="SUPFAM" id="SSF55931">
    <property type="entry name" value="Glutamine synthetase/guanido kinase"/>
    <property type="match status" value="1"/>
</dbReference>
<keyword evidence="1 4" id="KW-0436">Ligase</keyword>
<reference evidence="5 6" key="1">
    <citation type="journal article" date="2019" name="Int. J. Syst. Evol. Microbiol.">
        <title>The Global Catalogue of Microorganisms (GCM) 10K type strain sequencing project: providing services to taxonomists for standard genome sequencing and annotation.</title>
        <authorList>
            <consortium name="The Broad Institute Genomics Platform"/>
            <consortium name="The Broad Institute Genome Sequencing Center for Infectious Disease"/>
            <person name="Wu L."/>
            <person name="Ma J."/>
        </authorList>
    </citation>
    <scope>NUCLEOTIDE SEQUENCE [LARGE SCALE GENOMIC DNA]</scope>
    <source>
        <strain evidence="5 6">JCM 9933</strain>
    </source>
</reference>
<name>A0ABN1EUW0_9PROT</name>
<dbReference type="EC" id="6.3.2.2" evidence="4"/>
<dbReference type="HAMAP" id="MF_01609">
    <property type="entry name" value="Glu_cys_ligase_2"/>
    <property type="match status" value="1"/>
</dbReference>
<dbReference type="RefSeq" id="WP_343894298.1">
    <property type="nucleotide sequence ID" value="NZ_BAAAFZ010000011.1"/>
</dbReference>
<dbReference type="InterPro" id="IPR050141">
    <property type="entry name" value="GCL_type2/YbdK_subfam"/>
</dbReference>
<dbReference type="PANTHER" id="PTHR36510">
    <property type="entry name" value="GLUTAMATE--CYSTEINE LIGASE 2-RELATED"/>
    <property type="match status" value="1"/>
</dbReference>
<evidence type="ECO:0000256" key="2">
    <source>
        <dbReference type="ARBA" id="ARBA00022741"/>
    </source>
</evidence>
<evidence type="ECO:0000313" key="6">
    <source>
        <dbReference type="Proteomes" id="UP001501588"/>
    </source>
</evidence>
<dbReference type="InterPro" id="IPR014746">
    <property type="entry name" value="Gln_synth/guanido_kin_cat_dom"/>
</dbReference>
<gene>
    <name evidence="5" type="ORF">GCM10009416_12260</name>
</gene>